<gene>
    <name evidence="3" type="ORF">Psuf_003550</name>
</gene>
<evidence type="ECO:0000256" key="1">
    <source>
        <dbReference type="ARBA" id="ARBA00008791"/>
    </source>
</evidence>
<dbReference type="EMBL" id="AP022871">
    <property type="protein sequence ID" value="BCB83042.1"/>
    <property type="molecule type" value="Genomic_DNA"/>
</dbReference>
<evidence type="ECO:0000313" key="3">
    <source>
        <dbReference type="EMBL" id="BCB83042.1"/>
    </source>
</evidence>
<protein>
    <submittedName>
        <fullName evidence="3">Universal stress protein</fullName>
    </submittedName>
</protein>
<dbReference type="PANTHER" id="PTHR46553">
    <property type="entry name" value="ADENINE NUCLEOTIDE ALPHA HYDROLASES-LIKE SUPERFAMILY PROTEIN"/>
    <property type="match status" value="1"/>
</dbReference>
<dbReference type="PANTHER" id="PTHR46553:SF3">
    <property type="entry name" value="ADENINE NUCLEOTIDE ALPHA HYDROLASES-LIKE SUPERFAMILY PROTEIN"/>
    <property type="match status" value="1"/>
</dbReference>
<dbReference type="CDD" id="cd23659">
    <property type="entry name" value="USP_At3g01520-like"/>
    <property type="match status" value="1"/>
</dbReference>
<dbReference type="InterPro" id="IPR014729">
    <property type="entry name" value="Rossmann-like_a/b/a_fold"/>
</dbReference>
<dbReference type="KEGG" id="psuu:Psuf_003550"/>
<dbReference type="InterPro" id="IPR006015">
    <property type="entry name" value="Universal_stress_UspA"/>
</dbReference>
<evidence type="ECO:0000313" key="4">
    <source>
        <dbReference type="Proteomes" id="UP000503011"/>
    </source>
</evidence>
<dbReference type="PRINTS" id="PR01438">
    <property type="entry name" value="UNVRSLSTRESS"/>
</dbReference>
<accession>A0A6F8YAA1</accession>
<dbReference type="Proteomes" id="UP000503011">
    <property type="component" value="Chromosome"/>
</dbReference>
<dbReference type="RefSeq" id="WP_173153060.1">
    <property type="nucleotide sequence ID" value="NZ_AP022871.1"/>
</dbReference>
<comment type="similarity">
    <text evidence="1">Belongs to the universal stress protein A family.</text>
</comment>
<name>A0A6F8YAA1_9ACTN</name>
<reference evidence="3 4" key="1">
    <citation type="submission" date="2020-03" db="EMBL/GenBank/DDBJ databases">
        <title>Whole genome shotgun sequence of Phytohabitans suffuscus NBRC 105367.</title>
        <authorList>
            <person name="Komaki H."/>
            <person name="Tamura T."/>
        </authorList>
    </citation>
    <scope>NUCLEOTIDE SEQUENCE [LARGE SCALE GENOMIC DNA]</scope>
    <source>
        <strain evidence="3 4">NBRC 105367</strain>
    </source>
</reference>
<dbReference type="Gene3D" id="3.40.50.620">
    <property type="entry name" value="HUPs"/>
    <property type="match status" value="1"/>
</dbReference>
<evidence type="ECO:0000259" key="2">
    <source>
        <dbReference type="Pfam" id="PF00582"/>
    </source>
</evidence>
<dbReference type="SUPFAM" id="SSF52402">
    <property type="entry name" value="Adenine nucleotide alpha hydrolases-like"/>
    <property type="match status" value="1"/>
</dbReference>
<dbReference type="InterPro" id="IPR006016">
    <property type="entry name" value="UspA"/>
</dbReference>
<dbReference type="Pfam" id="PF00582">
    <property type="entry name" value="Usp"/>
    <property type="match status" value="1"/>
</dbReference>
<keyword evidence="4" id="KW-1185">Reference proteome</keyword>
<reference evidence="3 4" key="2">
    <citation type="submission" date="2020-03" db="EMBL/GenBank/DDBJ databases">
        <authorList>
            <person name="Ichikawa N."/>
            <person name="Kimura A."/>
            <person name="Kitahashi Y."/>
            <person name="Uohara A."/>
        </authorList>
    </citation>
    <scope>NUCLEOTIDE SEQUENCE [LARGE SCALE GENOMIC DNA]</scope>
    <source>
        <strain evidence="3 4">NBRC 105367</strain>
    </source>
</reference>
<feature type="domain" description="UspA" evidence="2">
    <location>
        <begin position="9"/>
        <end position="142"/>
    </location>
</feature>
<dbReference type="AlphaFoldDB" id="A0A6F8YAA1"/>
<proteinExistence type="inferred from homology"/>
<sequence length="146" mass="15286">MGDVDQAGRIVVGVDGSEASKDALRWAVRQAQLTGASVDAVIAWEFPAYYYGWAPAEALDLSAVTREALRTAVDEALGEERTVAVRELVVEGNPARVLIDAVKDASLLVVGSRGHGGFAGALLGSVSQHCAQHATCPVVVVRHHSA</sequence>
<organism evidence="3 4">
    <name type="scientific">Phytohabitans suffuscus</name>
    <dbReference type="NCBI Taxonomy" id="624315"/>
    <lineage>
        <taxon>Bacteria</taxon>
        <taxon>Bacillati</taxon>
        <taxon>Actinomycetota</taxon>
        <taxon>Actinomycetes</taxon>
        <taxon>Micromonosporales</taxon>
        <taxon>Micromonosporaceae</taxon>
    </lineage>
</organism>